<dbReference type="PROSITE" id="PS50109">
    <property type="entry name" value="HIS_KIN"/>
    <property type="match status" value="1"/>
</dbReference>
<dbReference type="PANTHER" id="PTHR43065">
    <property type="entry name" value="SENSOR HISTIDINE KINASE"/>
    <property type="match status" value="1"/>
</dbReference>
<dbReference type="Pfam" id="PF01590">
    <property type="entry name" value="GAF"/>
    <property type="match status" value="1"/>
</dbReference>
<dbReference type="InterPro" id="IPR036097">
    <property type="entry name" value="HisK_dim/P_sf"/>
</dbReference>
<dbReference type="PROSITE" id="PS50112">
    <property type="entry name" value="PAS"/>
    <property type="match status" value="1"/>
</dbReference>
<dbReference type="SMART" id="SM00065">
    <property type="entry name" value="GAF"/>
    <property type="match status" value="1"/>
</dbReference>
<evidence type="ECO:0000259" key="11">
    <source>
        <dbReference type="PROSITE" id="PS50109"/>
    </source>
</evidence>
<dbReference type="Proteomes" id="UP000178735">
    <property type="component" value="Unassembled WGS sequence"/>
</dbReference>
<evidence type="ECO:0000256" key="6">
    <source>
        <dbReference type="ARBA" id="ARBA00022777"/>
    </source>
</evidence>
<dbReference type="InterPro" id="IPR013656">
    <property type="entry name" value="PAS_4"/>
</dbReference>
<protein>
    <recommendedName>
        <fullName evidence="2">histidine kinase</fullName>
        <ecNumber evidence="2">2.7.13.3</ecNumber>
    </recommendedName>
</protein>
<feature type="transmembrane region" description="Helical" evidence="10">
    <location>
        <begin position="12"/>
        <end position="29"/>
    </location>
</feature>
<dbReference type="PROSITE" id="PS50113">
    <property type="entry name" value="PAC"/>
    <property type="match status" value="1"/>
</dbReference>
<dbReference type="InterPro" id="IPR003594">
    <property type="entry name" value="HATPase_dom"/>
</dbReference>
<keyword evidence="10" id="KW-0472">Membrane</keyword>
<feature type="domain" description="PAC" evidence="14">
    <location>
        <begin position="476"/>
        <end position="528"/>
    </location>
</feature>
<dbReference type="PRINTS" id="PR00344">
    <property type="entry name" value="BCTRLSENSOR"/>
</dbReference>
<evidence type="ECO:0000256" key="1">
    <source>
        <dbReference type="ARBA" id="ARBA00000085"/>
    </source>
</evidence>
<dbReference type="AlphaFoldDB" id="A0A1F7WUJ5"/>
<dbReference type="SMART" id="SM00388">
    <property type="entry name" value="HisKA"/>
    <property type="match status" value="1"/>
</dbReference>
<dbReference type="EMBL" id="MGFH01000062">
    <property type="protein sequence ID" value="OGM06453.1"/>
    <property type="molecule type" value="Genomic_DNA"/>
</dbReference>
<reference evidence="15 16" key="1">
    <citation type="journal article" date="2016" name="Nat. Commun.">
        <title>Thousands of microbial genomes shed light on interconnected biogeochemical processes in an aquifer system.</title>
        <authorList>
            <person name="Anantharaman K."/>
            <person name="Brown C.T."/>
            <person name="Hug L.A."/>
            <person name="Sharon I."/>
            <person name="Castelle C.J."/>
            <person name="Probst A.J."/>
            <person name="Thomas B.C."/>
            <person name="Singh A."/>
            <person name="Wilkins M.J."/>
            <person name="Karaoz U."/>
            <person name="Brodie E.L."/>
            <person name="Williams K.H."/>
            <person name="Hubbard S.S."/>
            <person name="Banfield J.F."/>
        </authorList>
    </citation>
    <scope>NUCLEOTIDE SEQUENCE [LARGE SCALE GENOMIC DNA]</scope>
</reference>
<keyword evidence="4" id="KW-0808">Transferase</keyword>
<evidence type="ECO:0000256" key="3">
    <source>
        <dbReference type="ARBA" id="ARBA00022553"/>
    </source>
</evidence>
<dbReference type="Gene3D" id="1.10.287.130">
    <property type="match status" value="1"/>
</dbReference>
<dbReference type="PANTHER" id="PTHR43065:SF46">
    <property type="entry name" value="C4-DICARBOXYLATE TRANSPORT SENSOR PROTEIN DCTB"/>
    <property type="match status" value="1"/>
</dbReference>
<keyword evidence="6" id="KW-0418">Kinase</keyword>
<keyword evidence="10" id="KW-0812">Transmembrane</keyword>
<evidence type="ECO:0000259" key="12">
    <source>
        <dbReference type="PROSITE" id="PS50110"/>
    </source>
</evidence>
<evidence type="ECO:0000259" key="14">
    <source>
        <dbReference type="PROSITE" id="PS50113"/>
    </source>
</evidence>
<dbReference type="InterPro" id="IPR003018">
    <property type="entry name" value="GAF"/>
</dbReference>
<dbReference type="Pfam" id="PF00072">
    <property type="entry name" value="Response_reg"/>
    <property type="match status" value="1"/>
</dbReference>
<dbReference type="EC" id="2.7.13.3" evidence="2"/>
<dbReference type="CDD" id="cd00082">
    <property type="entry name" value="HisKA"/>
    <property type="match status" value="1"/>
</dbReference>
<accession>A0A1F7WUJ5</accession>
<dbReference type="Gene3D" id="3.40.50.2300">
    <property type="match status" value="1"/>
</dbReference>
<dbReference type="InterPro" id="IPR004358">
    <property type="entry name" value="Sig_transdc_His_kin-like_C"/>
</dbReference>
<dbReference type="InterPro" id="IPR000014">
    <property type="entry name" value="PAS"/>
</dbReference>
<evidence type="ECO:0000256" key="5">
    <source>
        <dbReference type="ARBA" id="ARBA00022741"/>
    </source>
</evidence>
<feature type="domain" description="PAS" evidence="13">
    <location>
        <begin position="404"/>
        <end position="474"/>
    </location>
</feature>
<dbReference type="InterPro" id="IPR011006">
    <property type="entry name" value="CheY-like_superfamily"/>
</dbReference>
<dbReference type="SUPFAM" id="SSF55874">
    <property type="entry name" value="ATPase domain of HSP90 chaperone/DNA topoisomerase II/histidine kinase"/>
    <property type="match status" value="1"/>
</dbReference>
<evidence type="ECO:0000256" key="9">
    <source>
        <dbReference type="PROSITE-ProRule" id="PRU00169"/>
    </source>
</evidence>
<dbReference type="SUPFAM" id="SSF55781">
    <property type="entry name" value="GAF domain-like"/>
    <property type="match status" value="1"/>
</dbReference>
<dbReference type="SUPFAM" id="SSF47384">
    <property type="entry name" value="Homodimeric domain of signal transducing histidine kinase"/>
    <property type="match status" value="1"/>
</dbReference>
<evidence type="ECO:0000256" key="4">
    <source>
        <dbReference type="ARBA" id="ARBA00022679"/>
    </source>
</evidence>
<keyword evidence="5" id="KW-0547">Nucleotide-binding</keyword>
<keyword evidence="8" id="KW-0902">Two-component regulatory system</keyword>
<organism evidence="15 16">
    <name type="scientific">Candidatus Wallbacteria bacterium GWC2_49_35</name>
    <dbReference type="NCBI Taxonomy" id="1817813"/>
    <lineage>
        <taxon>Bacteria</taxon>
        <taxon>Candidatus Walliibacteriota</taxon>
    </lineage>
</organism>
<comment type="catalytic activity">
    <reaction evidence="1">
        <text>ATP + protein L-histidine = ADP + protein N-phospho-L-histidine.</text>
        <dbReference type="EC" id="2.7.13.3"/>
    </reaction>
</comment>
<dbReference type="SMART" id="SM00448">
    <property type="entry name" value="REC"/>
    <property type="match status" value="1"/>
</dbReference>
<name>A0A1F7WUJ5_9BACT</name>
<evidence type="ECO:0000256" key="7">
    <source>
        <dbReference type="ARBA" id="ARBA00022840"/>
    </source>
</evidence>
<evidence type="ECO:0000313" key="16">
    <source>
        <dbReference type="Proteomes" id="UP000178735"/>
    </source>
</evidence>
<dbReference type="STRING" id="1817813.A2008_05225"/>
<dbReference type="InterPro" id="IPR036890">
    <property type="entry name" value="HATPase_C_sf"/>
</dbReference>
<dbReference type="InterPro" id="IPR029016">
    <property type="entry name" value="GAF-like_dom_sf"/>
</dbReference>
<dbReference type="GO" id="GO:0000155">
    <property type="term" value="F:phosphorelay sensor kinase activity"/>
    <property type="evidence" value="ECO:0007669"/>
    <property type="project" value="InterPro"/>
</dbReference>
<dbReference type="SMART" id="SM00387">
    <property type="entry name" value="HATPase_c"/>
    <property type="match status" value="1"/>
</dbReference>
<sequence length="907" mass="100969">MIKDKHYRKIIFFFSALIIIIITGGLYFSKIAGEKTAASLKAILLNRTKILSSLVNSNEIKKLKGSPEDVSSEVYLDYKRMFLNGCNSQTDIRYIYMMGYRDAKIFFYADSEPDAKADPSKPLAAPGEIYQEPPDGLKEVFLNGNREYTAGPYTDRWGTFFSAMLPVFDLDGKSVVCVVGMDMDARDWQYQVFKSRSLVWCLALSLVLAVFLFILNLKNLMRKNAGMQAKVFYQQAALKLAQFDNSDYKNTLERIVKCVADSTGTHKVSVWRFNEDCSVMSCETLYNALESLYESGKTLAAHDYPKYFKALNGSRNIAADDARTDERTREFLTVYLIPNDITSMLDTMIWFHGQPAGVLCLEHTRTPRRWQEEEIDFAITITDLISLAFETDERVRAEKDELESRLYLEKIVNSIGDPIFVKDGNHKFVLVNAPFCNLVNKNNYEIVGKCDLDFFPPEQASIFEKIDDLVFETGEANINEELITDASGALRNVITKKTLYMGNKGNRYIVGVIRDITDQKRIDEERSKMAKLESIGMLAGGIAHDFNNILMGILGNLTLAKTRCANDKIAHEVLVRAESVVHRARSLTEQLITFSKGGLPIKKRCAINDLVKNTVQFTLSGSKMKPSFDLDPGSKMVEIDEGQFAQVIANIVINSRQANEDGGELSVSVRNFETITRNEFPHSSGKYVKLCISDDGPGIAEENLTKIFDPYFTTKPSGTGLGLFTSYSIVSKHNGFIRAVSSRGAGAAFEIYLPVFEIVDEPPEPKEFLPAGAESSAAGLYNILVMDDEPDTLAPVCDMLSERGNAVTLAENGDEAFAAYMKKLKSGGRFDVVIADILVKKGMGGVEFTGKLLEADPCAVVIASSGGAGDEMLIDYARYGFKNAIAKPYKAEELFEMIERTVSGAKK</sequence>
<comment type="caution">
    <text evidence="15">The sequence shown here is derived from an EMBL/GenBank/DDBJ whole genome shotgun (WGS) entry which is preliminary data.</text>
</comment>
<feature type="modified residue" description="4-aspartylphosphate" evidence="9">
    <location>
        <position position="836"/>
    </location>
</feature>
<evidence type="ECO:0000313" key="15">
    <source>
        <dbReference type="EMBL" id="OGM06453.1"/>
    </source>
</evidence>
<dbReference type="SUPFAM" id="SSF55785">
    <property type="entry name" value="PYP-like sensor domain (PAS domain)"/>
    <property type="match status" value="1"/>
</dbReference>
<keyword evidence="3 9" id="KW-0597">Phosphoprotein</keyword>
<dbReference type="NCBIfam" id="TIGR00229">
    <property type="entry name" value="sensory_box"/>
    <property type="match status" value="1"/>
</dbReference>
<keyword evidence="7" id="KW-0067">ATP-binding</keyword>
<feature type="transmembrane region" description="Helical" evidence="10">
    <location>
        <begin position="197"/>
        <end position="217"/>
    </location>
</feature>
<dbReference type="InterPro" id="IPR001789">
    <property type="entry name" value="Sig_transdc_resp-reg_receiver"/>
</dbReference>
<dbReference type="SMART" id="SM00091">
    <property type="entry name" value="PAS"/>
    <property type="match status" value="1"/>
</dbReference>
<dbReference type="CDD" id="cd00156">
    <property type="entry name" value="REC"/>
    <property type="match status" value="1"/>
</dbReference>
<gene>
    <name evidence="15" type="ORF">A2008_05225</name>
</gene>
<dbReference type="Gene3D" id="3.30.565.10">
    <property type="entry name" value="Histidine kinase-like ATPase, C-terminal domain"/>
    <property type="match status" value="1"/>
</dbReference>
<dbReference type="PROSITE" id="PS50110">
    <property type="entry name" value="RESPONSE_REGULATORY"/>
    <property type="match status" value="1"/>
</dbReference>
<dbReference type="Pfam" id="PF08448">
    <property type="entry name" value="PAS_4"/>
    <property type="match status" value="1"/>
</dbReference>
<evidence type="ECO:0000259" key="13">
    <source>
        <dbReference type="PROSITE" id="PS50112"/>
    </source>
</evidence>
<dbReference type="SUPFAM" id="SSF52172">
    <property type="entry name" value="CheY-like"/>
    <property type="match status" value="1"/>
</dbReference>
<dbReference type="GO" id="GO:0005524">
    <property type="term" value="F:ATP binding"/>
    <property type="evidence" value="ECO:0007669"/>
    <property type="project" value="UniProtKB-KW"/>
</dbReference>
<dbReference type="Pfam" id="PF02518">
    <property type="entry name" value="HATPase_c"/>
    <property type="match status" value="1"/>
</dbReference>
<dbReference type="Gene3D" id="3.30.450.40">
    <property type="match status" value="1"/>
</dbReference>
<evidence type="ECO:0000256" key="2">
    <source>
        <dbReference type="ARBA" id="ARBA00012438"/>
    </source>
</evidence>
<evidence type="ECO:0000256" key="8">
    <source>
        <dbReference type="ARBA" id="ARBA00023012"/>
    </source>
</evidence>
<dbReference type="Gene3D" id="3.30.450.20">
    <property type="entry name" value="PAS domain"/>
    <property type="match status" value="1"/>
</dbReference>
<dbReference type="InterPro" id="IPR035965">
    <property type="entry name" value="PAS-like_dom_sf"/>
</dbReference>
<dbReference type="InterPro" id="IPR005467">
    <property type="entry name" value="His_kinase_dom"/>
</dbReference>
<evidence type="ECO:0000256" key="10">
    <source>
        <dbReference type="SAM" id="Phobius"/>
    </source>
</evidence>
<dbReference type="InterPro" id="IPR003661">
    <property type="entry name" value="HisK_dim/P_dom"/>
</dbReference>
<feature type="domain" description="Response regulatory" evidence="12">
    <location>
        <begin position="782"/>
        <end position="902"/>
    </location>
</feature>
<dbReference type="InterPro" id="IPR000700">
    <property type="entry name" value="PAS-assoc_C"/>
</dbReference>
<keyword evidence="10" id="KW-1133">Transmembrane helix</keyword>
<proteinExistence type="predicted"/>
<feature type="domain" description="Histidine kinase" evidence="11">
    <location>
        <begin position="541"/>
        <end position="757"/>
    </location>
</feature>